<dbReference type="GeneID" id="94825451"/>
<gene>
    <name evidence="2" type="primary">Ubfd1</name>
    <name evidence="2" type="ORF">TRFO_02534</name>
</gene>
<dbReference type="Proteomes" id="UP000179807">
    <property type="component" value="Unassembled WGS sequence"/>
</dbReference>
<dbReference type="Pfam" id="PF00240">
    <property type="entry name" value="ubiquitin"/>
    <property type="match status" value="1"/>
</dbReference>
<dbReference type="SMART" id="SM00213">
    <property type="entry name" value="UBQ"/>
    <property type="match status" value="1"/>
</dbReference>
<dbReference type="InterPro" id="IPR000626">
    <property type="entry name" value="Ubiquitin-like_dom"/>
</dbReference>
<dbReference type="Pfam" id="PF25343">
    <property type="entry name" value="PH_UBFD1_C"/>
    <property type="match status" value="1"/>
</dbReference>
<dbReference type="SUPFAM" id="SSF54236">
    <property type="entry name" value="Ubiquitin-like"/>
    <property type="match status" value="1"/>
</dbReference>
<dbReference type="InterPro" id="IPR057455">
    <property type="entry name" value="UBFD1_C"/>
</dbReference>
<feature type="domain" description="Ubiquitin-like" evidence="1">
    <location>
        <begin position="1"/>
        <end position="70"/>
    </location>
</feature>
<dbReference type="GO" id="GO:0003723">
    <property type="term" value="F:RNA binding"/>
    <property type="evidence" value="ECO:0007669"/>
    <property type="project" value="TreeGrafter"/>
</dbReference>
<dbReference type="PROSITE" id="PS50053">
    <property type="entry name" value="UBIQUITIN_2"/>
    <property type="match status" value="1"/>
</dbReference>
<dbReference type="PANTHER" id="PTHR16470:SF0">
    <property type="entry name" value="UBIQUITIN DOMAIN-CONTAINING PROTEIN UBFD1"/>
    <property type="match status" value="1"/>
</dbReference>
<dbReference type="GO" id="GO:0045296">
    <property type="term" value="F:cadherin binding"/>
    <property type="evidence" value="ECO:0007669"/>
    <property type="project" value="TreeGrafter"/>
</dbReference>
<dbReference type="AlphaFoldDB" id="A0A1J4L6C9"/>
<dbReference type="Gene3D" id="3.10.20.90">
    <property type="entry name" value="Phosphatidylinositol 3-kinase Catalytic Subunit, Chain A, domain 1"/>
    <property type="match status" value="1"/>
</dbReference>
<evidence type="ECO:0000259" key="1">
    <source>
        <dbReference type="PROSITE" id="PS50053"/>
    </source>
</evidence>
<organism evidence="2 3">
    <name type="scientific">Tritrichomonas foetus</name>
    <dbReference type="NCBI Taxonomy" id="1144522"/>
    <lineage>
        <taxon>Eukaryota</taxon>
        <taxon>Metamonada</taxon>
        <taxon>Parabasalia</taxon>
        <taxon>Tritrichomonadida</taxon>
        <taxon>Tritrichomonadidae</taxon>
        <taxon>Tritrichomonas</taxon>
    </lineage>
</organism>
<comment type="caution">
    <text evidence="2">The sequence shown here is derived from an EMBL/GenBank/DDBJ whole genome shotgun (WGS) entry which is preliminary data.</text>
</comment>
<name>A0A1J4L6C9_9EUKA</name>
<dbReference type="RefSeq" id="XP_068370638.1">
    <property type="nucleotide sequence ID" value="XM_068490747.1"/>
</dbReference>
<accession>A0A1J4L6C9</accession>
<protein>
    <submittedName>
        <fullName evidence="2">Ubiquitin family domain containing 1</fullName>
    </submittedName>
</protein>
<proteinExistence type="predicted"/>
<evidence type="ECO:0000313" key="3">
    <source>
        <dbReference type="Proteomes" id="UP000179807"/>
    </source>
</evidence>
<dbReference type="InterPro" id="IPR039120">
    <property type="entry name" value="UBFD1"/>
</dbReference>
<sequence length="225" mass="25275">MKLIVRHDSNSHTIELPDDATVAVLMEAIATSIEIPTENQKLIFKGKSLSDPASPLSAYKIANNSRILLVGSATLPTATPESVISSPIQTPIIDFSMRSPRVLRDEYLTAPPHSDVIKKGPPEGVIEGGNFQMETLPKDPFVVRDNIGDEAKLSFRSDDLVVDSENNHHRLFYHEILSFGIQSIPGYEQKYLAIGFHIKNKKLWVYFIPRQYRGIIELILQQRRA</sequence>
<dbReference type="EMBL" id="MLAK01000002">
    <property type="protein sequence ID" value="OHT17502.1"/>
    <property type="molecule type" value="Genomic_DNA"/>
</dbReference>
<dbReference type="PANTHER" id="PTHR16470">
    <property type="entry name" value="UBIQUITIN DOMAIN-CONTAINING PROTEIN UBFD1"/>
    <property type="match status" value="1"/>
</dbReference>
<dbReference type="CDD" id="cd01812">
    <property type="entry name" value="Ubl_BAG1"/>
    <property type="match status" value="1"/>
</dbReference>
<dbReference type="OrthoDB" id="417450at2759"/>
<keyword evidence="3" id="KW-1185">Reference proteome</keyword>
<dbReference type="InterPro" id="IPR029071">
    <property type="entry name" value="Ubiquitin-like_domsf"/>
</dbReference>
<evidence type="ECO:0000313" key="2">
    <source>
        <dbReference type="EMBL" id="OHT17502.1"/>
    </source>
</evidence>
<dbReference type="VEuPathDB" id="TrichDB:TRFO_02534"/>
<reference evidence="2" key="1">
    <citation type="submission" date="2016-10" db="EMBL/GenBank/DDBJ databases">
        <authorList>
            <person name="Benchimol M."/>
            <person name="Almeida L.G."/>
            <person name="Vasconcelos A.T."/>
            <person name="Perreira-Neves A."/>
            <person name="Rosa I.A."/>
            <person name="Tasca T."/>
            <person name="Bogo M.R."/>
            <person name="de Souza W."/>
        </authorList>
    </citation>
    <scope>NUCLEOTIDE SEQUENCE [LARGE SCALE GENOMIC DNA]</scope>
    <source>
        <strain evidence="2">K</strain>
    </source>
</reference>